<name>A0ACA9SK81_9GLOM</name>
<dbReference type="Proteomes" id="UP000789920">
    <property type="component" value="Unassembled WGS sequence"/>
</dbReference>
<evidence type="ECO:0000313" key="2">
    <source>
        <dbReference type="Proteomes" id="UP000789920"/>
    </source>
</evidence>
<gene>
    <name evidence="1" type="ORF">RPERSI_LOCUS31729</name>
</gene>
<accession>A0ACA9SK81</accession>
<protein>
    <submittedName>
        <fullName evidence="1">20562_t:CDS:1</fullName>
    </submittedName>
</protein>
<evidence type="ECO:0000313" key="1">
    <source>
        <dbReference type="EMBL" id="CAG8841121.1"/>
    </source>
</evidence>
<feature type="non-terminal residue" evidence="1">
    <location>
        <position position="1"/>
    </location>
</feature>
<proteinExistence type="predicted"/>
<reference evidence="1" key="1">
    <citation type="submission" date="2021-06" db="EMBL/GenBank/DDBJ databases">
        <authorList>
            <person name="Kallberg Y."/>
            <person name="Tangrot J."/>
            <person name="Rosling A."/>
        </authorList>
    </citation>
    <scope>NUCLEOTIDE SEQUENCE</scope>
    <source>
        <strain evidence="1">MA461A</strain>
    </source>
</reference>
<organism evidence="1 2">
    <name type="scientific">Racocetra persica</name>
    <dbReference type="NCBI Taxonomy" id="160502"/>
    <lineage>
        <taxon>Eukaryota</taxon>
        <taxon>Fungi</taxon>
        <taxon>Fungi incertae sedis</taxon>
        <taxon>Mucoromycota</taxon>
        <taxon>Glomeromycotina</taxon>
        <taxon>Glomeromycetes</taxon>
        <taxon>Diversisporales</taxon>
        <taxon>Gigasporaceae</taxon>
        <taxon>Racocetra</taxon>
    </lineage>
</organism>
<dbReference type="EMBL" id="CAJVQC010129116">
    <property type="protein sequence ID" value="CAG8841121.1"/>
    <property type="molecule type" value="Genomic_DNA"/>
</dbReference>
<keyword evidence="2" id="KW-1185">Reference proteome</keyword>
<feature type="non-terminal residue" evidence="1">
    <location>
        <position position="160"/>
    </location>
</feature>
<comment type="caution">
    <text evidence="1">The sequence shown here is derived from an EMBL/GenBank/DDBJ whole genome shotgun (WGS) entry which is preliminary data.</text>
</comment>
<sequence>LAEINTIQAKVEEIRSWYKYRKHFEKRLDDLPENKRNDKRACDLASGGIYDKMLQYLSGISRASLRKRTQRTKPIYKLFSAIGEDKISRIKSYSANKLSKLTDKQIDIIINHYTTKILVRDQKSRTHVTESTLKSGFNLSDNKNHTTKPSSLKDVSNIEA</sequence>